<evidence type="ECO:0000313" key="1">
    <source>
        <dbReference type="EMBL" id="OAB87430.1"/>
    </source>
</evidence>
<organism evidence="1 2">
    <name type="scientific">Janibacter melonis</name>
    <dbReference type="NCBI Taxonomy" id="262209"/>
    <lineage>
        <taxon>Bacteria</taxon>
        <taxon>Bacillati</taxon>
        <taxon>Actinomycetota</taxon>
        <taxon>Actinomycetes</taxon>
        <taxon>Micrococcales</taxon>
        <taxon>Intrasporangiaceae</taxon>
        <taxon>Janibacter</taxon>
    </lineage>
</organism>
<name>A0A176QCR2_9MICO</name>
<dbReference type="STRING" id="262209.AWH69_04915"/>
<keyword evidence="2" id="KW-1185">Reference proteome</keyword>
<dbReference type="RefSeq" id="WP_068272645.1">
    <property type="nucleotide sequence ID" value="NZ_BAAAKD010000051.1"/>
</dbReference>
<dbReference type="Proteomes" id="UP000076976">
    <property type="component" value="Unassembled WGS sequence"/>
</dbReference>
<reference evidence="1 2" key="1">
    <citation type="submission" date="2016-01" db="EMBL/GenBank/DDBJ databases">
        <title>Janibacter melonis strain CD11_4 genome sequencing and assembly.</title>
        <authorList>
            <person name="Nair G.R."/>
            <person name="Kaur G."/>
            <person name="Chander A.M."/>
            <person name="Mayilraj S."/>
        </authorList>
    </citation>
    <scope>NUCLEOTIDE SEQUENCE [LARGE SCALE GENOMIC DNA]</scope>
    <source>
        <strain evidence="1 2">CD11-4</strain>
    </source>
</reference>
<protein>
    <submittedName>
        <fullName evidence="1">Uncharacterized protein</fullName>
    </submittedName>
</protein>
<accession>A0A176QCR2</accession>
<gene>
    <name evidence="1" type="ORF">AWH69_04915</name>
</gene>
<comment type="caution">
    <text evidence="1">The sequence shown here is derived from an EMBL/GenBank/DDBJ whole genome shotgun (WGS) entry which is preliminary data.</text>
</comment>
<dbReference type="AlphaFoldDB" id="A0A176QCR2"/>
<dbReference type="EMBL" id="LQZG01000002">
    <property type="protein sequence ID" value="OAB87430.1"/>
    <property type="molecule type" value="Genomic_DNA"/>
</dbReference>
<evidence type="ECO:0000313" key="2">
    <source>
        <dbReference type="Proteomes" id="UP000076976"/>
    </source>
</evidence>
<sequence>MAKHIPKDRTGLSLGYRALWRTRYVLYTFFGPATQSGMRDPHYRMRAERLERVNAARAAQGLEPVEDVDPRTR</sequence>
<proteinExistence type="predicted"/>